<dbReference type="OrthoDB" id="447842at2759"/>
<dbReference type="InterPro" id="IPR000086">
    <property type="entry name" value="NUDIX_hydrolase_dom"/>
</dbReference>
<dbReference type="Pfam" id="PF00293">
    <property type="entry name" value="NUDIX"/>
    <property type="match status" value="1"/>
</dbReference>
<evidence type="ECO:0000256" key="1">
    <source>
        <dbReference type="ARBA" id="ARBA00022801"/>
    </source>
</evidence>
<dbReference type="PANTHER" id="PTHR16099:SF5">
    <property type="entry name" value="NUCLEOTIDE TRIPHOSPHATE DIPHOSPHATASE NUDT15"/>
    <property type="match status" value="1"/>
</dbReference>
<dbReference type="Proteomes" id="UP000038010">
    <property type="component" value="Unassembled WGS sequence"/>
</dbReference>
<evidence type="ECO:0000313" key="5">
    <source>
        <dbReference type="Proteomes" id="UP000038010"/>
    </source>
</evidence>
<dbReference type="PROSITE" id="PS00893">
    <property type="entry name" value="NUDIX_BOX"/>
    <property type="match status" value="1"/>
</dbReference>
<dbReference type="GO" id="GO:0006203">
    <property type="term" value="P:dGTP catabolic process"/>
    <property type="evidence" value="ECO:0007669"/>
    <property type="project" value="TreeGrafter"/>
</dbReference>
<dbReference type="CDD" id="cd04678">
    <property type="entry name" value="NUDIX_MTH2_Nudt15"/>
    <property type="match status" value="1"/>
</dbReference>
<dbReference type="PRINTS" id="PR00502">
    <property type="entry name" value="NUDIXFAMILY"/>
</dbReference>
<dbReference type="InterPro" id="IPR020084">
    <property type="entry name" value="NUDIX_hydrolase_CS"/>
</dbReference>
<comment type="similarity">
    <text evidence="2">Belongs to the Nudix hydrolase family.</text>
</comment>
<dbReference type="FunFam" id="3.90.79.10:FF:000060">
    <property type="entry name" value="Nudix hydrolase 1"/>
    <property type="match status" value="1"/>
</dbReference>
<dbReference type="GeneID" id="28738105"/>
<feature type="domain" description="Nudix hydrolase" evidence="3">
    <location>
        <begin position="6"/>
        <end position="144"/>
    </location>
</feature>
<accession>A0A0N0NJH8</accession>
<keyword evidence="5" id="KW-1185">Reference proteome</keyword>
<sequence length="156" mass="17472">MATAPTPKIGVGVFVFNTKNEFLIGKRKGSHGSGTYALPGGHLEFGESFEECAIRETMEETGVRIWKPRFLTATNSVLGGPDLGSHYVTVFMVGRLRAEDVASVEVKEPEKCEGWEWIGWETMREWADGEGDEGRRVLFQPLVDLLEQRPEVVPRF</sequence>
<dbReference type="VEuPathDB" id="FungiDB:AB675_5971"/>
<dbReference type="PROSITE" id="PS51462">
    <property type="entry name" value="NUDIX"/>
    <property type="match status" value="1"/>
</dbReference>
<dbReference type="GO" id="GO:0005829">
    <property type="term" value="C:cytosol"/>
    <property type="evidence" value="ECO:0007669"/>
    <property type="project" value="TreeGrafter"/>
</dbReference>
<dbReference type="GO" id="GO:0035539">
    <property type="term" value="F:8-oxo-7,8-dihydrodeoxyguanosine triphosphate pyrophosphatase activity"/>
    <property type="evidence" value="ECO:0007669"/>
    <property type="project" value="TreeGrafter"/>
</dbReference>
<evidence type="ECO:0000313" key="4">
    <source>
        <dbReference type="EMBL" id="KPI36918.1"/>
    </source>
</evidence>
<organism evidence="4 5">
    <name type="scientific">Cyphellophora attinorum</name>
    <dbReference type="NCBI Taxonomy" id="1664694"/>
    <lineage>
        <taxon>Eukaryota</taxon>
        <taxon>Fungi</taxon>
        <taxon>Dikarya</taxon>
        <taxon>Ascomycota</taxon>
        <taxon>Pezizomycotina</taxon>
        <taxon>Eurotiomycetes</taxon>
        <taxon>Chaetothyriomycetidae</taxon>
        <taxon>Chaetothyriales</taxon>
        <taxon>Cyphellophoraceae</taxon>
        <taxon>Cyphellophora</taxon>
    </lineage>
</organism>
<reference evidence="4 5" key="1">
    <citation type="submission" date="2015-06" db="EMBL/GenBank/DDBJ databases">
        <title>Draft genome of the ant-associated black yeast Phialophora attae CBS 131958.</title>
        <authorList>
            <person name="Moreno L.F."/>
            <person name="Stielow B.J."/>
            <person name="de Hoog S."/>
            <person name="Vicente V.A."/>
            <person name="Weiss V.A."/>
            <person name="de Vries M."/>
            <person name="Cruz L.M."/>
            <person name="Souza E.M."/>
        </authorList>
    </citation>
    <scope>NUCLEOTIDE SEQUENCE [LARGE SCALE GENOMIC DNA]</scope>
    <source>
        <strain evidence="4 5">CBS 131958</strain>
    </source>
</reference>
<keyword evidence="1 2" id="KW-0378">Hydrolase</keyword>
<name>A0A0N0NJH8_9EURO</name>
<dbReference type="STRING" id="1664694.A0A0N0NJH8"/>
<dbReference type="EMBL" id="LFJN01000027">
    <property type="protein sequence ID" value="KPI36918.1"/>
    <property type="molecule type" value="Genomic_DNA"/>
</dbReference>
<evidence type="ECO:0000259" key="3">
    <source>
        <dbReference type="PROSITE" id="PS51462"/>
    </source>
</evidence>
<dbReference type="PANTHER" id="PTHR16099">
    <property type="entry name" value="8-OXO-DGTP DIPHOSPHATES NUDT15"/>
    <property type="match status" value="1"/>
</dbReference>
<dbReference type="AlphaFoldDB" id="A0A0N0NJH8"/>
<dbReference type="SUPFAM" id="SSF55811">
    <property type="entry name" value="Nudix"/>
    <property type="match status" value="1"/>
</dbReference>
<comment type="caution">
    <text evidence="4">The sequence shown here is derived from an EMBL/GenBank/DDBJ whole genome shotgun (WGS) entry which is preliminary data.</text>
</comment>
<dbReference type="RefSeq" id="XP_017996881.1">
    <property type="nucleotide sequence ID" value="XM_018146225.1"/>
</dbReference>
<dbReference type="InterPro" id="IPR015797">
    <property type="entry name" value="NUDIX_hydrolase-like_dom_sf"/>
</dbReference>
<dbReference type="Gene3D" id="3.90.79.10">
    <property type="entry name" value="Nucleoside Triphosphate Pyrophosphohydrolase"/>
    <property type="match status" value="1"/>
</dbReference>
<evidence type="ECO:0000256" key="2">
    <source>
        <dbReference type="RuleBase" id="RU003476"/>
    </source>
</evidence>
<dbReference type="InterPro" id="IPR020476">
    <property type="entry name" value="Nudix_hydrolase"/>
</dbReference>
<proteinExistence type="inferred from homology"/>
<gene>
    <name evidence="4" type="ORF">AB675_5971</name>
</gene>
<protein>
    <submittedName>
        <fullName evidence="4">Nudix hydrolase 1</fullName>
    </submittedName>
</protein>